<name>A0A8W8I1I6_MAGGI</name>
<evidence type="ECO:0008006" key="7">
    <source>
        <dbReference type="Google" id="ProtNLM"/>
    </source>
</evidence>
<keyword evidence="3" id="KW-0949">S-adenosyl-L-methionine</keyword>
<protein>
    <recommendedName>
        <fullName evidence="7">Catechol O-methyltransferase domain-containing protein 1</fullName>
    </recommendedName>
</protein>
<dbReference type="InterPro" id="IPR050362">
    <property type="entry name" value="Cation-dep_OMT"/>
</dbReference>
<dbReference type="GO" id="GO:0032259">
    <property type="term" value="P:methylation"/>
    <property type="evidence" value="ECO:0007669"/>
    <property type="project" value="UniProtKB-KW"/>
</dbReference>
<dbReference type="Proteomes" id="UP000005408">
    <property type="component" value="Unassembled WGS sequence"/>
</dbReference>
<accession>A0A8W8I1I6</accession>
<sequence>MAERRDDRSYSFDPVYRHLLRARDLSQNGEVPRDLNAEINRAIELCQQRWQYCEDQTTKPSPALDHLTFAYPWEDAHKEGRVSYYATLRMLTGNVEGASKANMVLEIGLYTGCSSLAMAEALPKDGKVVFLEIDKGIADVARSFLNRSPVGNKIEIMIGPALNSLEILAEKQMKFDVIFIDADKTGYVQYYRVMIPVRDGVYLIRRMED</sequence>
<organism evidence="5 6">
    <name type="scientific">Magallana gigas</name>
    <name type="common">Pacific oyster</name>
    <name type="synonym">Crassostrea gigas</name>
    <dbReference type="NCBI Taxonomy" id="29159"/>
    <lineage>
        <taxon>Eukaryota</taxon>
        <taxon>Metazoa</taxon>
        <taxon>Spiralia</taxon>
        <taxon>Lophotrochozoa</taxon>
        <taxon>Mollusca</taxon>
        <taxon>Bivalvia</taxon>
        <taxon>Autobranchia</taxon>
        <taxon>Pteriomorphia</taxon>
        <taxon>Ostreida</taxon>
        <taxon>Ostreoidea</taxon>
        <taxon>Ostreidae</taxon>
        <taxon>Magallana</taxon>
    </lineage>
</organism>
<dbReference type="PANTHER" id="PTHR10509:SF14">
    <property type="entry name" value="CAFFEOYL-COA O-METHYLTRANSFERASE 3-RELATED"/>
    <property type="match status" value="1"/>
</dbReference>
<dbReference type="AlphaFoldDB" id="A0A8W8I1I6"/>
<dbReference type="GO" id="GO:0008171">
    <property type="term" value="F:O-methyltransferase activity"/>
    <property type="evidence" value="ECO:0007669"/>
    <property type="project" value="InterPro"/>
</dbReference>
<evidence type="ECO:0000313" key="5">
    <source>
        <dbReference type="EnsemblMetazoa" id="G12045.1:cds"/>
    </source>
</evidence>
<keyword evidence="1" id="KW-0489">Methyltransferase</keyword>
<evidence type="ECO:0000313" key="6">
    <source>
        <dbReference type="Proteomes" id="UP000005408"/>
    </source>
</evidence>
<reference evidence="5" key="1">
    <citation type="submission" date="2022-08" db="UniProtKB">
        <authorList>
            <consortium name="EnsemblMetazoa"/>
        </authorList>
    </citation>
    <scope>IDENTIFICATION</scope>
    <source>
        <strain evidence="5">05x7-T-G4-1.051#20</strain>
    </source>
</reference>
<evidence type="ECO:0000256" key="1">
    <source>
        <dbReference type="ARBA" id="ARBA00022603"/>
    </source>
</evidence>
<evidence type="ECO:0000256" key="3">
    <source>
        <dbReference type="ARBA" id="ARBA00022691"/>
    </source>
</evidence>
<dbReference type="InterPro" id="IPR029063">
    <property type="entry name" value="SAM-dependent_MTases_sf"/>
</dbReference>
<keyword evidence="2" id="KW-0808">Transferase</keyword>
<dbReference type="CDD" id="cd02440">
    <property type="entry name" value="AdoMet_MTases"/>
    <property type="match status" value="1"/>
</dbReference>
<dbReference type="EnsemblMetazoa" id="G12045.1">
    <property type="protein sequence ID" value="G12045.1:cds"/>
    <property type="gene ID" value="G12045"/>
</dbReference>
<keyword evidence="6" id="KW-1185">Reference proteome</keyword>
<dbReference type="PANTHER" id="PTHR10509">
    <property type="entry name" value="O-METHYLTRANSFERASE-RELATED"/>
    <property type="match status" value="1"/>
</dbReference>
<evidence type="ECO:0000256" key="4">
    <source>
        <dbReference type="ARBA" id="ARBA00023453"/>
    </source>
</evidence>
<dbReference type="Gene3D" id="3.40.50.150">
    <property type="entry name" value="Vaccinia Virus protein VP39"/>
    <property type="match status" value="1"/>
</dbReference>
<dbReference type="PROSITE" id="PS51682">
    <property type="entry name" value="SAM_OMT_I"/>
    <property type="match status" value="1"/>
</dbReference>
<evidence type="ECO:0000256" key="2">
    <source>
        <dbReference type="ARBA" id="ARBA00022679"/>
    </source>
</evidence>
<dbReference type="SUPFAM" id="SSF53335">
    <property type="entry name" value="S-adenosyl-L-methionine-dependent methyltransferases"/>
    <property type="match status" value="1"/>
</dbReference>
<dbReference type="Pfam" id="PF01596">
    <property type="entry name" value="Methyltransf_3"/>
    <property type="match status" value="1"/>
</dbReference>
<dbReference type="InterPro" id="IPR002935">
    <property type="entry name" value="SAM_O-MeTrfase"/>
</dbReference>
<proteinExistence type="inferred from homology"/>
<dbReference type="GO" id="GO:0008757">
    <property type="term" value="F:S-adenosylmethionine-dependent methyltransferase activity"/>
    <property type="evidence" value="ECO:0007669"/>
    <property type="project" value="TreeGrafter"/>
</dbReference>
<comment type="similarity">
    <text evidence="4">Belongs to the class I-like SAM-binding methyltransferase superfamily. Cation-dependent O-methyltransferase family.</text>
</comment>